<dbReference type="OrthoDB" id="8455769at2"/>
<gene>
    <name evidence="1" type="ORF">CJF59_04120</name>
    <name evidence="2" type="ORF">CSR02_00180</name>
</gene>
<reference evidence="1 4" key="1">
    <citation type="submission" date="2017-09" db="EMBL/GenBank/DDBJ databases">
        <authorList>
            <person name="Kim K.H."/>
            <person name="Chun B.H."/>
            <person name="Han G.S."/>
            <person name="Hyun S.G."/>
            <person name="Jeon C.O."/>
        </authorList>
    </citation>
    <scope>NUCLEOTIDE SEQUENCE [LARGE SCALE GENOMIC DNA]</scope>
    <source>
        <strain evidence="1 4">SH</strain>
    </source>
</reference>
<dbReference type="Proteomes" id="UP000256572">
    <property type="component" value="Chromosome"/>
</dbReference>
<reference evidence="2 3" key="2">
    <citation type="submission" date="2017-10" db="EMBL/GenBank/DDBJ databases">
        <title>Genomic analysis of the genus Acetobacter.</title>
        <authorList>
            <person name="Kim K.H."/>
            <person name="Chun B.H."/>
            <person name="Son A.R."/>
            <person name="Jeon C.O."/>
        </authorList>
    </citation>
    <scope>NUCLEOTIDE SEQUENCE [LARGE SCALE GENOMIC DNA]</scope>
    <source>
        <strain evidence="2 3">LHT 2458</strain>
    </source>
</reference>
<dbReference type="AlphaFoldDB" id="A0A2G4RG94"/>
<evidence type="ECO:0000313" key="3">
    <source>
        <dbReference type="Proteomes" id="UP000228751"/>
    </source>
</evidence>
<protein>
    <submittedName>
        <fullName evidence="2">Uncharacterized protein</fullName>
    </submittedName>
</protein>
<dbReference type="Proteomes" id="UP000228751">
    <property type="component" value="Unassembled WGS sequence"/>
</dbReference>
<evidence type="ECO:0000313" key="1">
    <source>
        <dbReference type="EMBL" id="AXM99813.1"/>
    </source>
</evidence>
<reference evidence="1 4" key="3">
    <citation type="submission" date="2018-08" db="EMBL/GenBank/DDBJ databases">
        <title>Acetobacter oryzifermentans sp. nov., isolated from Korea traditional vinegar and reclassification of Acetobacter pasteurianus subsp. ascendens (Henneberg 1898) as Acetobacter ascendens comb. nov.</title>
        <authorList>
            <person name="Cho G.Y."/>
            <person name="Lee S.H."/>
        </authorList>
    </citation>
    <scope>NUCLEOTIDE SEQUENCE [LARGE SCALE GENOMIC DNA]</scope>
    <source>
        <strain evidence="1 4">SH</strain>
    </source>
</reference>
<dbReference type="RefSeq" id="WP_035354425.1">
    <property type="nucleotide sequence ID" value="NZ_CP023189.1"/>
</dbReference>
<proteinExistence type="predicted"/>
<sequence length="166" mass="18456">MRVTTAWAMSITGANRLKFNEAVAAGHYQCAPETAERTMRDFDFEDLIGLTVFARMMKLGLSKRVAADMACRTVGYVRNNGQDLQRVILALADDGSVWGGPYYGEGKDNGRPYIDPNSPQAAASIQVNIPQIKKFIIERCQSLVKQHGDENGNIRAMFPEGWEKNL</sequence>
<dbReference type="EMBL" id="PEBQ01000001">
    <property type="protein sequence ID" value="PHY95594.1"/>
    <property type="molecule type" value="Genomic_DNA"/>
</dbReference>
<name>A0A2G4RG94_9PROT</name>
<accession>A0A2G4RG94</accession>
<evidence type="ECO:0000313" key="2">
    <source>
        <dbReference type="EMBL" id="PHY95594.1"/>
    </source>
</evidence>
<keyword evidence="3" id="KW-1185">Reference proteome</keyword>
<organism evidence="2 3">
    <name type="scientific">Acetobacter pomorum</name>
    <dbReference type="NCBI Taxonomy" id="65959"/>
    <lineage>
        <taxon>Bacteria</taxon>
        <taxon>Pseudomonadati</taxon>
        <taxon>Pseudomonadota</taxon>
        <taxon>Alphaproteobacteria</taxon>
        <taxon>Acetobacterales</taxon>
        <taxon>Acetobacteraceae</taxon>
        <taxon>Acetobacter</taxon>
    </lineage>
</organism>
<evidence type="ECO:0000313" key="4">
    <source>
        <dbReference type="Proteomes" id="UP000256572"/>
    </source>
</evidence>
<dbReference type="EMBL" id="CP023189">
    <property type="protein sequence ID" value="AXM99813.1"/>
    <property type="molecule type" value="Genomic_DNA"/>
</dbReference>